<organism evidence="3 4">
    <name type="scientific">Ectocarpus siliculosus</name>
    <name type="common">Brown alga</name>
    <name type="synonym">Conferva siliculosa</name>
    <dbReference type="NCBI Taxonomy" id="2880"/>
    <lineage>
        <taxon>Eukaryota</taxon>
        <taxon>Sar</taxon>
        <taxon>Stramenopiles</taxon>
        <taxon>Ochrophyta</taxon>
        <taxon>PX clade</taxon>
        <taxon>Phaeophyceae</taxon>
        <taxon>Ectocarpales</taxon>
        <taxon>Ectocarpaceae</taxon>
        <taxon>Ectocarpus</taxon>
    </lineage>
</organism>
<reference evidence="3 4" key="1">
    <citation type="journal article" date="2010" name="Nature">
        <title>The Ectocarpus genome and the independent evolution of multicellularity in brown algae.</title>
        <authorList>
            <person name="Cock J.M."/>
            <person name="Sterck L."/>
            <person name="Rouze P."/>
            <person name="Scornet D."/>
            <person name="Allen A.E."/>
            <person name="Amoutzias G."/>
            <person name="Anthouard V."/>
            <person name="Artiguenave F."/>
            <person name="Aury J.M."/>
            <person name="Badger J.H."/>
            <person name="Beszteri B."/>
            <person name="Billiau K."/>
            <person name="Bonnet E."/>
            <person name="Bothwell J.H."/>
            <person name="Bowler C."/>
            <person name="Boyen C."/>
            <person name="Brownlee C."/>
            <person name="Carrano C.J."/>
            <person name="Charrier B."/>
            <person name="Cho G.Y."/>
            <person name="Coelho S.M."/>
            <person name="Collen J."/>
            <person name="Corre E."/>
            <person name="Da Silva C."/>
            <person name="Delage L."/>
            <person name="Delaroque N."/>
            <person name="Dittami S.M."/>
            <person name="Doulbeau S."/>
            <person name="Elias M."/>
            <person name="Farnham G."/>
            <person name="Gachon C.M."/>
            <person name="Gschloessl B."/>
            <person name="Heesch S."/>
            <person name="Jabbari K."/>
            <person name="Jubin C."/>
            <person name="Kawai H."/>
            <person name="Kimura K."/>
            <person name="Kloareg B."/>
            <person name="Kupper F.C."/>
            <person name="Lang D."/>
            <person name="Le Bail A."/>
            <person name="Leblanc C."/>
            <person name="Lerouge P."/>
            <person name="Lohr M."/>
            <person name="Lopez P.J."/>
            <person name="Martens C."/>
            <person name="Maumus F."/>
            <person name="Michel G."/>
            <person name="Miranda-Saavedra D."/>
            <person name="Morales J."/>
            <person name="Moreau H."/>
            <person name="Motomura T."/>
            <person name="Nagasato C."/>
            <person name="Napoli C.A."/>
            <person name="Nelson D.R."/>
            <person name="Nyvall-Collen P."/>
            <person name="Peters A.F."/>
            <person name="Pommier C."/>
            <person name="Potin P."/>
            <person name="Poulain J."/>
            <person name="Quesneville H."/>
            <person name="Read B."/>
            <person name="Rensing S.A."/>
            <person name="Ritter A."/>
            <person name="Rousvoal S."/>
            <person name="Samanta M."/>
            <person name="Samson G."/>
            <person name="Schroeder D.C."/>
            <person name="Segurens B."/>
            <person name="Strittmatter M."/>
            <person name="Tonon T."/>
            <person name="Tregear J.W."/>
            <person name="Valentin K."/>
            <person name="von Dassow P."/>
            <person name="Yamagishi T."/>
            <person name="Van de Peer Y."/>
            <person name="Wincker P."/>
        </authorList>
    </citation>
    <scope>NUCLEOTIDE SEQUENCE [LARGE SCALE GENOMIC DNA]</scope>
    <source>
        <strain evidence="4">Ec32 / CCAP1310/4</strain>
    </source>
</reference>
<sequence>MGQDAANNLTAIVQSMGLLMEAGMEDGEDVMTIESDHVQASCLITSRTGSLSFDAGTSSVSFENGVIGSPSPPSTRRRMTPEMDEGSKCKAGGCGSSTNRRRRPSSRRLSTVSPASTSTVLVTNQLFNAVSRPSALVNGGVTQIRVSSTDDGEDIALAGPVQLTMRASMTSSALLPSCSYYNEETGLWDSEGLAIGAVAVPIDAGDSALDVLVSCVTFHLSDFGVATTEIETVFQPGAGLSVVSGRDMTVWGLVLTVGALILLGIVWSVSRIADYRSKTAEKLQTRAYDHYIETGHPQRLPTLEDIKDLKQTLERKHKRRRKRRDESFAGYLRRKLFQRAQVGTVTWSEKRLCHDPSAPLSTSASSWD</sequence>
<dbReference type="InParanoid" id="D7FLQ3"/>
<keyword evidence="4" id="KW-1185">Reference proteome</keyword>
<feature type="transmembrane region" description="Helical" evidence="2">
    <location>
        <begin position="250"/>
        <end position="269"/>
    </location>
</feature>
<evidence type="ECO:0000313" key="4">
    <source>
        <dbReference type="Proteomes" id="UP000002630"/>
    </source>
</evidence>
<evidence type="ECO:0000313" key="3">
    <source>
        <dbReference type="EMBL" id="CBJ29758.1"/>
    </source>
</evidence>
<dbReference type="OrthoDB" id="196747at2759"/>
<dbReference type="EMBL" id="FN649734">
    <property type="protein sequence ID" value="CBJ29758.1"/>
    <property type="molecule type" value="Genomic_DNA"/>
</dbReference>
<keyword evidence="2" id="KW-1133">Transmembrane helix</keyword>
<accession>D7FLQ3</accession>
<evidence type="ECO:0000256" key="1">
    <source>
        <dbReference type="SAM" id="MobiDB-lite"/>
    </source>
</evidence>
<feature type="compositionally biased region" description="Basic and acidic residues" evidence="1">
    <location>
        <begin position="79"/>
        <end position="88"/>
    </location>
</feature>
<keyword evidence="2" id="KW-0812">Transmembrane</keyword>
<dbReference type="AlphaFoldDB" id="D7FLQ3"/>
<name>D7FLQ3_ECTSI</name>
<dbReference type="Proteomes" id="UP000002630">
    <property type="component" value="Linkage Group LG09"/>
</dbReference>
<keyword evidence="2" id="KW-0472">Membrane</keyword>
<evidence type="ECO:0000256" key="2">
    <source>
        <dbReference type="SAM" id="Phobius"/>
    </source>
</evidence>
<gene>
    <name evidence="3" type="ORF">Esi_0160_0064</name>
</gene>
<protein>
    <submittedName>
        <fullName evidence="3">Uncharacterized protein</fullName>
    </submittedName>
</protein>
<proteinExistence type="predicted"/>
<feature type="region of interest" description="Disordered" evidence="1">
    <location>
        <begin position="64"/>
        <end position="113"/>
    </location>
</feature>
<dbReference type="EMBL" id="FN648144">
    <property type="protein sequence ID" value="CBJ29758.1"/>
    <property type="molecule type" value="Genomic_DNA"/>
</dbReference>